<dbReference type="STRING" id="1408163.A0A0F4YR07"/>
<dbReference type="RefSeq" id="XP_013327319.1">
    <property type="nucleotide sequence ID" value="XM_013471865.1"/>
</dbReference>
<keyword evidence="3" id="KW-1185">Reference proteome</keyword>
<sequence>MNPQRCAAVVVGAGPAGIAVVGNLLEQHVGRIAWVDPYFDGGRVNRKYREVPSNTKVSFFQAFATAVQPFRNVIRSTPTPNAFSVMTKLEQNETCSLHYAVDMCRALTDGLVKMDQVYQYRGTVIGADLRDKSSGWIVRIRKESREDVEVVAPRLILCTGSSPTVLPLPIPGLPIERLDLDIVLKPSDLYRVIPTAEPVTVAVVGGSHSAILALMNFVDLARTTHPKLRVKWFTRHPLRYAEYMDGWILRDNTGLKGLAAQFAREQLEDSRLPSSEAGRFIEKIDCSGGKEASAYETHLPACTHIVYAVGFTRDPLPKLTRNGAPLTPEFDHVSGGFYDQDRQVIPGLYGAGIAFPERVVDPYGNVEYAVGFFKFMKFLKRLSANKIVSRSMSPDVEAACASAHLHIGYGRLNSVLPARFLCSRVCTPYSHIRSPEKKKKKSPFNLTQHKKSRGNCWGETTPIVDVFVCDDLVISFSGREWSISPLGGSDQGLEDIGIFTLPQADKHEYDDLLLTCQPAEHYCVLRFAWDAGKHWIKLPLKRKRSASEPNRSHMSMEL</sequence>
<reference evidence="2 3" key="1">
    <citation type="submission" date="2015-04" db="EMBL/GenBank/DDBJ databases">
        <authorList>
            <person name="Heijne W.H."/>
            <person name="Fedorova N.D."/>
            <person name="Nierman W.C."/>
            <person name="Vollebregt A.W."/>
            <person name="Zhao Z."/>
            <person name="Wu L."/>
            <person name="Kumar M."/>
            <person name="Stam H."/>
            <person name="van den Berg M.A."/>
            <person name="Pel H.J."/>
        </authorList>
    </citation>
    <scope>NUCLEOTIDE SEQUENCE [LARGE SCALE GENOMIC DNA]</scope>
    <source>
        <strain evidence="2 3">CBS 393.64</strain>
    </source>
</reference>
<dbReference type="AlphaFoldDB" id="A0A0F4YR07"/>
<dbReference type="Pfam" id="PF13454">
    <property type="entry name" value="NAD_binding_9"/>
    <property type="match status" value="1"/>
</dbReference>
<evidence type="ECO:0000313" key="2">
    <source>
        <dbReference type="EMBL" id="KKA20707.1"/>
    </source>
</evidence>
<dbReference type="PRINTS" id="PR00368">
    <property type="entry name" value="FADPNR"/>
</dbReference>
<comment type="caution">
    <text evidence="2">The sequence shown here is derived from an EMBL/GenBank/DDBJ whole genome shotgun (WGS) entry which is preliminary data.</text>
</comment>
<protein>
    <recommendedName>
        <fullName evidence="1">FAD-dependent urate hydroxylase HpyO/Asp monooxygenase CreE-like FAD/NAD(P)-binding domain-containing protein</fullName>
    </recommendedName>
</protein>
<dbReference type="InterPro" id="IPR038732">
    <property type="entry name" value="HpyO/CreE_NAD-binding"/>
</dbReference>
<dbReference type="Proteomes" id="UP000053958">
    <property type="component" value="Unassembled WGS sequence"/>
</dbReference>
<name>A0A0F4YR07_RASE3</name>
<dbReference type="OrthoDB" id="432536at2759"/>
<evidence type="ECO:0000259" key="1">
    <source>
        <dbReference type="Pfam" id="PF13454"/>
    </source>
</evidence>
<dbReference type="InterPro" id="IPR036188">
    <property type="entry name" value="FAD/NAD-bd_sf"/>
</dbReference>
<dbReference type="GeneID" id="25317590"/>
<dbReference type="PANTHER" id="PTHR38688">
    <property type="entry name" value="PYR_REDOX_2 DOMAIN-CONTAINING PROTEIN"/>
    <property type="match status" value="1"/>
</dbReference>
<dbReference type="SUPFAM" id="SSF51905">
    <property type="entry name" value="FAD/NAD(P)-binding domain"/>
    <property type="match status" value="1"/>
</dbReference>
<organism evidence="2 3">
    <name type="scientific">Rasamsonia emersonii (strain ATCC 16479 / CBS 393.64 / IMI 116815)</name>
    <dbReference type="NCBI Taxonomy" id="1408163"/>
    <lineage>
        <taxon>Eukaryota</taxon>
        <taxon>Fungi</taxon>
        <taxon>Dikarya</taxon>
        <taxon>Ascomycota</taxon>
        <taxon>Pezizomycotina</taxon>
        <taxon>Eurotiomycetes</taxon>
        <taxon>Eurotiomycetidae</taxon>
        <taxon>Eurotiales</taxon>
        <taxon>Trichocomaceae</taxon>
        <taxon>Rasamsonia</taxon>
    </lineage>
</organism>
<dbReference type="InterPro" id="IPR053275">
    <property type="entry name" value="Agnestin_monoxygenase"/>
</dbReference>
<evidence type="ECO:0000313" key="3">
    <source>
        <dbReference type="Proteomes" id="UP000053958"/>
    </source>
</evidence>
<proteinExistence type="predicted"/>
<dbReference type="Gene3D" id="3.50.50.60">
    <property type="entry name" value="FAD/NAD(P)-binding domain"/>
    <property type="match status" value="1"/>
</dbReference>
<dbReference type="PANTHER" id="PTHR38688:SF1">
    <property type="entry name" value="FAD_NAD(P)-BINDING DOMAIN-CONTAINING PROTEIN"/>
    <property type="match status" value="1"/>
</dbReference>
<gene>
    <name evidence="2" type="ORF">T310_5245</name>
</gene>
<feature type="domain" description="FAD-dependent urate hydroxylase HpyO/Asp monooxygenase CreE-like FAD/NAD(P)-binding" evidence="1">
    <location>
        <begin position="9"/>
        <end position="161"/>
    </location>
</feature>
<dbReference type="EMBL" id="LASV01000237">
    <property type="protein sequence ID" value="KKA20707.1"/>
    <property type="molecule type" value="Genomic_DNA"/>
</dbReference>
<accession>A0A0F4YR07</accession>